<dbReference type="EMBL" id="LR134190">
    <property type="protein sequence ID" value="VEB51469.1"/>
    <property type="molecule type" value="Genomic_DNA"/>
</dbReference>
<protein>
    <submittedName>
        <fullName evidence="1">Uncharacterized protein</fullName>
    </submittedName>
</protein>
<accession>A0A3S4K3T9</accession>
<evidence type="ECO:0000313" key="2">
    <source>
        <dbReference type="Proteomes" id="UP000269208"/>
    </source>
</evidence>
<name>A0A3S4K3T9_SALET</name>
<evidence type="ECO:0000313" key="1">
    <source>
        <dbReference type="EMBL" id="VEB51469.1"/>
    </source>
</evidence>
<dbReference type="AlphaFoldDB" id="A0A3S4K3T9"/>
<organism evidence="1 2">
    <name type="scientific">Salmonella enterica I</name>
    <dbReference type="NCBI Taxonomy" id="59201"/>
    <lineage>
        <taxon>Bacteria</taxon>
        <taxon>Pseudomonadati</taxon>
        <taxon>Pseudomonadota</taxon>
        <taxon>Gammaproteobacteria</taxon>
        <taxon>Enterobacterales</taxon>
        <taxon>Enterobacteriaceae</taxon>
        <taxon>Salmonella</taxon>
    </lineage>
</organism>
<dbReference type="Proteomes" id="UP000269208">
    <property type="component" value="Chromosome"/>
</dbReference>
<gene>
    <name evidence="1" type="primary">SBOV42891_1</name>
    <name evidence="1" type="ORF">NCTC6754_01174</name>
</gene>
<reference evidence="1 2" key="1">
    <citation type="submission" date="2018-12" db="EMBL/GenBank/DDBJ databases">
        <authorList>
            <consortium name="Pathogen Informatics"/>
        </authorList>
    </citation>
    <scope>NUCLEOTIDE SEQUENCE [LARGE SCALE GENOMIC DNA]</scope>
    <source>
        <strain evidence="1 2">NCTC6754</strain>
    </source>
</reference>
<sequence length="40" mass="4630">MNEKYTLQFPFTSAAGERIDVLAITSPEGKRYARRATRQR</sequence>
<proteinExistence type="predicted"/>